<dbReference type="EMBL" id="VVYW01000022">
    <property type="protein sequence ID" value="KAA5404512.1"/>
    <property type="molecule type" value="Genomic_DNA"/>
</dbReference>
<dbReference type="AlphaFoldDB" id="A0A5M6A3U9"/>
<comment type="caution">
    <text evidence="1">The sequence shown here is derived from an EMBL/GenBank/DDBJ whole genome shotgun (WGS) entry which is preliminary data.</text>
</comment>
<sequence>MILDTMTLEELILEIKTDFKEVRGRWNKFLPKFKKIIQKRTRYPWLWDTTIKTRRYNEWYLSFFADSKKEVNIVRPSFTLCFTYQGQPWAGTVIDGQVLLFPSHFFERYGERCLKIHKDQAIAAGKDMMKLFFIMNSNCCFFNNQKGDNVRGYCYDGMFLGDWINENGGIVKTFISRKEMKINQFTEYFELLKLWIIQDMFEIRKGTSLSSSMTKYIPETYFDHEEWNKFLFERGNQRLIKASEESNEIYRDNESEYRKCLKMIDAVNQNRYDQEINY</sequence>
<protein>
    <submittedName>
        <fullName evidence="1">Uncharacterized protein</fullName>
    </submittedName>
</protein>
<accession>A0A5M6A3U9</accession>
<evidence type="ECO:0000313" key="1">
    <source>
        <dbReference type="EMBL" id="KAA5404512.1"/>
    </source>
</evidence>
<dbReference type="Proteomes" id="UP000325055">
    <property type="component" value="Unassembled WGS sequence"/>
</dbReference>
<gene>
    <name evidence="1" type="ORF">F2Y86_21485</name>
</gene>
<proteinExistence type="predicted"/>
<evidence type="ECO:0000313" key="2">
    <source>
        <dbReference type="Proteomes" id="UP000325055"/>
    </source>
</evidence>
<name>A0A5M6A3U9_9BACE</name>
<reference evidence="1 2" key="1">
    <citation type="journal article" date="2019" name="Nat. Med.">
        <title>A library of human gut bacterial isolates paired with longitudinal multiomics data enables mechanistic microbiome research.</title>
        <authorList>
            <person name="Poyet M."/>
            <person name="Groussin M."/>
            <person name="Gibbons S.M."/>
            <person name="Avila-Pacheco J."/>
            <person name="Jiang X."/>
            <person name="Kearney S.M."/>
            <person name="Perrotta A.R."/>
            <person name="Berdy B."/>
            <person name="Zhao S."/>
            <person name="Lieberman T.D."/>
            <person name="Swanson P.K."/>
            <person name="Smith M."/>
            <person name="Roesemann S."/>
            <person name="Alexander J.E."/>
            <person name="Rich S.A."/>
            <person name="Livny J."/>
            <person name="Vlamakis H."/>
            <person name="Clish C."/>
            <person name="Bullock K."/>
            <person name="Deik A."/>
            <person name="Scott J."/>
            <person name="Pierce K.A."/>
            <person name="Xavier R.J."/>
            <person name="Alm E.J."/>
        </authorList>
    </citation>
    <scope>NUCLEOTIDE SEQUENCE [LARGE SCALE GENOMIC DNA]</scope>
    <source>
        <strain evidence="1 2">BIOML-A7</strain>
    </source>
</reference>
<dbReference type="RefSeq" id="WP_149950415.1">
    <property type="nucleotide sequence ID" value="NZ_RCXI01000023.1"/>
</dbReference>
<organism evidence="1 2">
    <name type="scientific">Bacteroides cellulosilyticus</name>
    <dbReference type="NCBI Taxonomy" id="246787"/>
    <lineage>
        <taxon>Bacteria</taxon>
        <taxon>Pseudomonadati</taxon>
        <taxon>Bacteroidota</taxon>
        <taxon>Bacteroidia</taxon>
        <taxon>Bacteroidales</taxon>
        <taxon>Bacteroidaceae</taxon>
        <taxon>Bacteroides</taxon>
    </lineage>
</organism>